<comment type="caution">
    <text evidence="2">The sequence shown here is derived from an EMBL/GenBank/DDBJ whole genome shotgun (WGS) entry which is preliminary data.</text>
</comment>
<dbReference type="Pfam" id="PF04276">
    <property type="entry name" value="DUF443"/>
    <property type="match status" value="1"/>
</dbReference>
<organism evidence="2 3">
    <name type="scientific">Streptococcus mitis</name>
    <dbReference type="NCBI Taxonomy" id="28037"/>
    <lineage>
        <taxon>Bacteria</taxon>
        <taxon>Bacillati</taxon>
        <taxon>Bacillota</taxon>
        <taxon>Bacilli</taxon>
        <taxon>Lactobacillales</taxon>
        <taxon>Streptococcaceae</taxon>
        <taxon>Streptococcus</taxon>
        <taxon>Streptococcus mitis group</taxon>
    </lineage>
</organism>
<keyword evidence="1" id="KW-0812">Transmembrane</keyword>
<proteinExistence type="predicted"/>
<protein>
    <recommendedName>
        <fullName evidence="4">Tandem five-TM protein</fullName>
    </recommendedName>
</protein>
<accession>A0A150NFY0</accession>
<dbReference type="PATRIC" id="fig|28037.237.peg.1956"/>
<evidence type="ECO:0000313" key="3">
    <source>
        <dbReference type="Proteomes" id="UP000075618"/>
    </source>
</evidence>
<dbReference type="Proteomes" id="UP000075618">
    <property type="component" value="Unassembled WGS sequence"/>
</dbReference>
<dbReference type="NCBIfam" id="TIGR01218">
    <property type="entry name" value="Gpos_tandem_5TM"/>
    <property type="match status" value="1"/>
</dbReference>
<evidence type="ECO:0000256" key="1">
    <source>
        <dbReference type="SAM" id="Phobius"/>
    </source>
</evidence>
<evidence type="ECO:0000313" key="2">
    <source>
        <dbReference type="EMBL" id="KYF32344.1"/>
    </source>
</evidence>
<feature type="transmembrane region" description="Helical" evidence="1">
    <location>
        <begin position="177"/>
        <end position="194"/>
    </location>
</feature>
<keyword evidence="1" id="KW-0472">Membrane</keyword>
<feature type="transmembrane region" description="Helical" evidence="1">
    <location>
        <begin position="153"/>
        <end position="171"/>
    </location>
</feature>
<dbReference type="EMBL" id="LROT01000037">
    <property type="protein sequence ID" value="KYF32344.1"/>
    <property type="molecule type" value="Genomic_DNA"/>
</dbReference>
<name>A0A150NFY0_STRMT</name>
<dbReference type="AlphaFoldDB" id="A0A150NFY0"/>
<feature type="transmembrane region" description="Helical" evidence="1">
    <location>
        <begin position="67"/>
        <end position="87"/>
    </location>
</feature>
<evidence type="ECO:0008006" key="4">
    <source>
        <dbReference type="Google" id="ProtNLM"/>
    </source>
</evidence>
<feature type="transmembrane region" description="Helical" evidence="1">
    <location>
        <begin position="99"/>
        <end position="121"/>
    </location>
</feature>
<gene>
    <name evidence="2" type="ORF">SMI10712_00961</name>
</gene>
<sequence length="216" mass="24478">MINLKFKNANTMAYSIVEIENKKYIMDLGSMTGKSYFLGLMPNLITLDMIELTPSDDSFEIKSKTKIGTTTISIMVQPFVALLYRAMESAFISTGLSQQIFMKSILFVLSMILAYLGAVYYEKNSRRNTLSRIPEKSKRYRVKFKPNGKRNPVLLFGFLLNIICFEFFMGINDGSEGAVLVINGLISTFFFFIARMPTISSSCRNKELIPVEIEGI</sequence>
<keyword evidence="1" id="KW-1133">Transmembrane helix</keyword>
<dbReference type="InterPro" id="IPR005915">
    <property type="entry name" value="Tandem_5TM"/>
</dbReference>
<reference evidence="2 3" key="1">
    <citation type="submission" date="2016-01" db="EMBL/GenBank/DDBJ databases">
        <title>Highly variable Streptococcus oralis are common among viridans streptococci isolated from primates.</title>
        <authorList>
            <person name="Denapaite D."/>
            <person name="Rieger M."/>
            <person name="Koendgen S."/>
            <person name="Brueckner R."/>
            <person name="Ochigava I."/>
            <person name="Kappeler P."/>
            <person name="Maetz-Rensing K."/>
            <person name="Leendertz F."/>
            <person name="Hakenbeck R."/>
        </authorList>
    </citation>
    <scope>NUCLEOTIDE SEQUENCE [LARGE SCALE GENOMIC DNA]</scope>
    <source>
        <strain evidence="2 3">10712</strain>
    </source>
</reference>